<protein>
    <submittedName>
        <fullName evidence="1">Uncharacterized protein</fullName>
    </submittedName>
</protein>
<reference evidence="1" key="1">
    <citation type="journal article" date="2023" name="Science">
        <title>Genome structures resolve the early diversification of teleost fishes.</title>
        <authorList>
            <person name="Parey E."/>
            <person name="Louis A."/>
            <person name="Montfort J."/>
            <person name="Bouchez O."/>
            <person name="Roques C."/>
            <person name="Iampietro C."/>
            <person name="Lluch J."/>
            <person name="Castinel A."/>
            <person name="Donnadieu C."/>
            <person name="Desvignes T."/>
            <person name="Floi Bucao C."/>
            <person name="Jouanno E."/>
            <person name="Wen M."/>
            <person name="Mejri S."/>
            <person name="Dirks R."/>
            <person name="Jansen H."/>
            <person name="Henkel C."/>
            <person name="Chen W.J."/>
            <person name="Zahm M."/>
            <person name="Cabau C."/>
            <person name="Klopp C."/>
            <person name="Thompson A.W."/>
            <person name="Robinson-Rechavi M."/>
            <person name="Braasch I."/>
            <person name="Lecointre G."/>
            <person name="Bobe J."/>
            <person name="Postlethwait J.H."/>
            <person name="Berthelot C."/>
            <person name="Roest Crollius H."/>
            <person name="Guiguen Y."/>
        </authorList>
    </citation>
    <scope>NUCLEOTIDE SEQUENCE</scope>
    <source>
        <strain evidence="1">WJC10195</strain>
    </source>
</reference>
<dbReference type="AlphaFoldDB" id="A0A9Q1G207"/>
<evidence type="ECO:0000313" key="1">
    <source>
        <dbReference type="EMBL" id="KAJ8373969.1"/>
    </source>
</evidence>
<dbReference type="EMBL" id="JAINUF010000002">
    <property type="protein sequence ID" value="KAJ8373969.1"/>
    <property type="molecule type" value="Genomic_DNA"/>
</dbReference>
<proteinExistence type="predicted"/>
<organism evidence="1 2">
    <name type="scientific">Synaphobranchus kaupii</name>
    <name type="common">Kaup's arrowtooth eel</name>
    <dbReference type="NCBI Taxonomy" id="118154"/>
    <lineage>
        <taxon>Eukaryota</taxon>
        <taxon>Metazoa</taxon>
        <taxon>Chordata</taxon>
        <taxon>Craniata</taxon>
        <taxon>Vertebrata</taxon>
        <taxon>Euteleostomi</taxon>
        <taxon>Actinopterygii</taxon>
        <taxon>Neopterygii</taxon>
        <taxon>Teleostei</taxon>
        <taxon>Anguilliformes</taxon>
        <taxon>Synaphobranchidae</taxon>
        <taxon>Synaphobranchus</taxon>
    </lineage>
</organism>
<keyword evidence="2" id="KW-1185">Reference proteome</keyword>
<evidence type="ECO:0000313" key="2">
    <source>
        <dbReference type="Proteomes" id="UP001152622"/>
    </source>
</evidence>
<name>A0A9Q1G207_SYNKA</name>
<gene>
    <name evidence="1" type="ORF">SKAU_G00045490</name>
</gene>
<accession>A0A9Q1G207</accession>
<comment type="caution">
    <text evidence="1">The sequence shown here is derived from an EMBL/GenBank/DDBJ whole genome shotgun (WGS) entry which is preliminary data.</text>
</comment>
<sequence>MAALKWPPRHRHVPTPAGAYGLCQCSSAHSIHRAVHGIDNAEVVYNEFCLGAETHQKPADTAALQTEM</sequence>
<dbReference type="Proteomes" id="UP001152622">
    <property type="component" value="Chromosome 2"/>
</dbReference>